<dbReference type="InterPro" id="IPR029056">
    <property type="entry name" value="Ribokinase-like"/>
</dbReference>
<dbReference type="InterPro" id="IPR002139">
    <property type="entry name" value="Ribo/fructo_kinase"/>
</dbReference>
<gene>
    <name evidence="9" type="ORF">FOL47_000050</name>
</gene>
<dbReference type="EMBL" id="JAAPAO010000001">
    <property type="protein sequence ID" value="KAF4678321.1"/>
    <property type="molecule type" value="Genomic_DNA"/>
</dbReference>
<keyword evidence="7" id="KW-0326">Glycosidase</keyword>
<dbReference type="Pfam" id="PF04227">
    <property type="entry name" value="Indigoidine_A"/>
    <property type="match status" value="1"/>
</dbReference>
<sequence>MTTSLPSFIELSVEVSEALSMNRPVVALESTIITHGMPYPQNLRCALEVEEVVRQGGSTPATIAILEGRIKVGLTEEDINVIAEKGPEKCSKVSIRDIGLVMANKGYGSTTVAATMRIAALAGIRVFATGGIGGVHRGAESTWDVSADLTELGSNPVAVVCAGAKSVLDLPKTLEFLETQGVPVLGWGTDIFPAFFTRDSGLRTSGRVDDAEHAAKFLTASDRFFSAHQYRRPGCIIACPVPEAGAADMAKIESCTQRALKEADNKGIQGAAVTPFLLKRINELTGGESLAANLCLIKNNAMIASTIALAYSKVSSHQKVASGPRAVAVLGGIAMDITAKASDPTSAGAQESTVPGFLTMSSGGVGLSLAECMAMLGATPGIISAVGRDSNGDMLIQRLREIGVPSTNVKQITTESTGTCTLVLDGRGELISGVAAMDIFDRLVHPLVNIPKILRQDDMSQLRVLLVDANIPRDTITRAAKACRSYGIECWIDPVSTVKAAARVAKAKDTGEEVLDSVDLISPNMHELAVLASSYLYPSQLEMEPMRKDDVIRWGLTTAQLLLEKSAVRRVLASFGKHGVLLVTSSDTVLSPLPSKTTPLTKTIGGTLHIETLPTASSNTTALHYIADPIDNMVSSTGAGDNLLAGTAWAHGCRGVPIEKAVMVGMACARMSLFSESACHPALSSDEVEHLISSSSEMSKL</sequence>
<evidence type="ECO:0000256" key="5">
    <source>
        <dbReference type="ARBA" id="ARBA00023211"/>
    </source>
</evidence>
<keyword evidence="6" id="KW-0456">Lyase</keyword>
<evidence type="ECO:0000256" key="4">
    <source>
        <dbReference type="ARBA" id="ARBA00022801"/>
    </source>
</evidence>
<evidence type="ECO:0000313" key="10">
    <source>
        <dbReference type="Proteomes" id="UP000591131"/>
    </source>
</evidence>
<dbReference type="GO" id="GO:0016301">
    <property type="term" value="F:kinase activity"/>
    <property type="evidence" value="ECO:0007669"/>
    <property type="project" value="UniProtKB-KW"/>
</dbReference>
<dbReference type="HAMAP" id="MF_01876">
    <property type="entry name" value="PsiMP_glycosidase"/>
    <property type="match status" value="1"/>
</dbReference>
<protein>
    <recommendedName>
        <fullName evidence="8">Carbohydrate kinase PfkB domain-containing protein</fullName>
    </recommendedName>
</protein>
<evidence type="ECO:0000256" key="1">
    <source>
        <dbReference type="ARBA" id="ARBA00022679"/>
    </source>
</evidence>
<feature type="domain" description="Carbohydrate kinase PfkB" evidence="8">
    <location>
        <begin position="327"/>
        <end position="592"/>
    </location>
</feature>
<evidence type="ECO:0000313" key="9">
    <source>
        <dbReference type="EMBL" id="KAF4678321.1"/>
    </source>
</evidence>
<dbReference type="Proteomes" id="UP000591131">
    <property type="component" value="Unassembled WGS sequence"/>
</dbReference>
<keyword evidence="1" id="KW-0808">Transferase</keyword>
<organism evidence="9 10">
    <name type="scientific">Perkinsus chesapeaki</name>
    <name type="common">Clam parasite</name>
    <name type="synonym">Perkinsus andrewsi</name>
    <dbReference type="NCBI Taxonomy" id="330153"/>
    <lineage>
        <taxon>Eukaryota</taxon>
        <taxon>Sar</taxon>
        <taxon>Alveolata</taxon>
        <taxon>Perkinsozoa</taxon>
        <taxon>Perkinsea</taxon>
        <taxon>Perkinsida</taxon>
        <taxon>Perkinsidae</taxon>
        <taxon>Perkinsus</taxon>
    </lineage>
</organism>
<dbReference type="InterPro" id="IPR011611">
    <property type="entry name" value="PfkB_dom"/>
</dbReference>
<evidence type="ECO:0000256" key="6">
    <source>
        <dbReference type="ARBA" id="ARBA00023239"/>
    </source>
</evidence>
<dbReference type="InterPro" id="IPR007342">
    <property type="entry name" value="PsuG"/>
</dbReference>
<reference evidence="9 10" key="1">
    <citation type="submission" date="2020-04" db="EMBL/GenBank/DDBJ databases">
        <title>Perkinsus chesapeaki whole genome sequence.</title>
        <authorList>
            <person name="Bogema D.R."/>
        </authorList>
    </citation>
    <scope>NUCLEOTIDE SEQUENCE [LARGE SCALE GENOMIC DNA]</scope>
    <source>
        <strain evidence="9">ATCC PRA-425</strain>
    </source>
</reference>
<proteinExistence type="inferred from homology"/>
<dbReference type="OrthoDB" id="198885at2759"/>
<keyword evidence="5" id="KW-0464">Manganese</keyword>
<keyword evidence="4" id="KW-0378">Hydrolase</keyword>
<comment type="caution">
    <text evidence="9">The sequence shown here is derived from an EMBL/GenBank/DDBJ whole genome shotgun (WGS) entry which is preliminary data.</text>
</comment>
<name>A0A7J6N5Z3_PERCH</name>
<keyword evidence="2" id="KW-0479">Metal-binding</keyword>
<dbReference type="Gene3D" id="3.40.1790.10">
    <property type="entry name" value="Indigoidine synthase domain"/>
    <property type="match status" value="1"/>
</dbReference>
<keyword evidence="10" id="KW-1185">Reference proteome</keyword>
<evidence type="ECO:0000256" key="7">
    <source>
        <dbReference type="ARBA" id="ARBA00023295"/>
    </source>
</evidence>
<accession>A0A7J6N5Z3</accession>
<evidence type="ECO:0000256" key="3">
    <source>
        <dbReference type="ARBA" id="ARBA00022777"/>
    </source>
</evidence>
<dbReference type="PANTHER" id="PTHR42909:SF1">
    <property type="entry name" value="CARBOHYDRATE KINASE PFKB DOMAIN-CONTAINING PROTEIN"/>
    <property type="match status" value="1"/>
</dbReference>
<dbReference type="GO" id="GO:0004730">
    <property type="term" value="F:pseudouridylate synthase activity"/>
    <property type="evidence" value="ECO:0007669"/>
    <property type="project" value="InterPro"/>
</dbReference>
<dbReference type="GO" id="GO:0005737">
    <property type="term" value="C:cytoplasm"/>
    <property type="evidence" value="ECO:0007669"/>
    <property type="project" value="TreeGrafter"/>
</dbReference>
<keyword evidence="3" id="KW-0418">Kinase</keyword>
<evidence type="ECO:0000256" key="2">
    <source>
        <dbReference type="ARBA" id="ARBA00022723"/>
    </source>
</evidence>
<dbReference type="PRINTS" id="PR00990">
    <property type="entry name" value="RIBOKINASE"/>
</dbReference>
<dbReference type="Gene3D" id="3.40.1190.20">
    <property type="match status" value="1"/>
</dbReference>
<dbReference type="Pfam" id="PF00294">
    <property type="entry name" value="PfkB"/>
    <property type="match status" value="1"/>
</dbReference>
<dbReference type="GO" id="GO:0016798">
    <property type="term" value="F:hydrolase activity, acting on glycosyl bonds"/>
    <property type="evidence" value="ECO:0007669"/>
    <property type="project" value="UniProtKB-KW"/>
</dbReference>
<dbReference type="InterPro" id="IPR022830">
    <property type="entry name" value="Indigdn_synthA-like"/>
</dbReference>
<dbReference type="PANTHER" id="PTHR42909">
    <property type="entry name" value="ZGC:136858"/>
    <property type="match status" value="1"/>
</dbReference>
<dbReference type="SUPFAM" id="SSF53613">
    <property type="entry name" value="Ribokinase-like"/>
    <property type="match status" value="1"/>
</dbReference>
<dbReference type="SUPFAM" id="SSF110581">
    <property type="entry name" value="Indigoidine synthase A-like"/>
    <property type="match status" value="1"/>
</dbReference>
<dbReference type="GO" id="GO:0046872">
    <property type="term" value="F:metal ion binding"/>
    <property type="evidence" value="ECO:0007669"/>
    <property type="project" value="UniProtKB-KW"/>
</dbReference>
<dbReference type="AlphaFoldDB" id="A0A7J6N5Z3"/>
<evidence type="ECO:0000259" key="8">
    <source>
        <dbReference type="Pfam" id="PF00294"/>
    </source>
</evidence>